<protein>
    <submittedName>
        <fullName evidence="4">Calcium/calmodulin-dependent protein kinase</fullName>
    </submittedName>
</protein>
<evidence type="ECO:0000313" key="5">
    <source>
        <dbReference type="Proteomes" id="UP000024404"/>
    </source>
</evidence>
<reference evidence="5" key="1">
    <citation type="submission" date="2013-10" db="EMBL/GenBank/DDBJ databases">
        <title>Genome sequencing of Onchocerca volvulus.</title>
        <authorList>
            <person name="Cotton J."/>
            <person name="Tsai J."/>
            <person name="Stanley E."/>
            <person name="Tracey A."/>
            <person name="Holroyd N."/>
            <person name="Lustigman S."/>
            <person name="Berriman M."/>
        </authorList>
    </citation>
    <scope>NUCLEOTIDE SEQUENCE</scope>
</reference>
<organism evidence="4 5">
    <name type="scientific">Onchocerca volvulus</name>
    <dbReference type="NCBI Taxonomy" id="6282"/>
    <lineage>
        <taxon>Eukaryota</taxon>
        <taxon>Metazoa</taxon>
        <taxon>Ecdysozoa</taxon>
        <taxon>Nematoda</taxon>
        <taxon>Chromadorea</taxon>
        <taxon>Rhabditida</taxon>
        <taxon>Spirurina</taxon>
        <taxon>Spiruromorpha</taxon>
        <taxon>Filarioidea</taxon>
        <taxon>Onchocercidae</taxon>
        <taxon>Onchocerca</taxon>
    </lineage>
</organism>
<evidence type="ECO:0000256" key="2">
    <source>
        <dbReference type="SAM" id="Phobius"/>
    </source>
</evidence>
<reference evidence="4" key="2">
    <citation type="submission" date="2022-06" db="UniProtKB">
        <authorList>
            <consortium name="EnsemblMetazoa"/>
        </authorList>
    </citation>
    <scope>IDENTIFICATION</scope>
</reference>
<accession>A0A8R1TSZ2</accession>
<dbReference type="GO" id="GO:0005516">
    <property type="term" value="F:calmodulin binding"/>
    <property type="evidence" value="ECO:0007669"/>
    <property type="project" value="InterPro"/>
</dbReference>
<dbReference type="Proteomes" id="UP000024404">
    <property type="component" value="Unassembled WGS sequence"/>
</dbReference>
<dbReference type="Pfam" id="PF08332">
    <property type="entry name" value="CaMKII_AD"/>
    <property type="match status" value="1"/>
</dbReference>
<feature type="transmembrane region" description="Helical" evidence="2">
    <location>
        <begin position="12"/>
        <end position="33"/>
    </location>
</feature>
<keyword evidence="2" id="KW-1133">Transmembrane helix</keyword>
<dbReference type="SUPFAM" id="SSF54427">
    <property type="entry name" value="NTF2-like"/>
    <property type="match status" value="1"/>
</dbReference>
<keyword evidence="2" id="KW-0812">Transmembrane</keyword>
<evidence type="ECO:0000259" key="3">
    <source>
        <dbReference type="Pfam" id="PF08332"/>
    </source>
</evidence>
<dbReference type="GO" id="GO:0004683">
    <property type="term" value="F:calcium/calmodulin-dependent protein kinase activity"/>
    <property type="evidence" value="ECO:0007669"/>
    <property type="project" value="InterPro"/>
</dbReference>
<feature type="region of interest" description="Disordered" evidence="1">
    <location>
        <begin position="105"/>
        <end position="137"/>
    </location>
</feature>
<keyword evidence="2" id="KW-0472">Membrane</keyword>
<dbReference type="InterPro" id="IPR013543">
    <property type="entry name" value="Ca/CaM-dep_prot_kinase-assoc"/>
</dbReference>
<feature type="domain" description="Calcium/calmodulin-dependent protein kinase II association-domain" evidence="3">
    <location>
        <begin position="169"/>
        <end position="297"/>
    </location>
</feature>
<dbReference type="FunFam" id="3.10.450.50:FF:000009">
    <property type="entry name" value="Calcium/calmodulin-dependent protein kinase type II"/>
    <property type="match status" value="1"/>
</dbReference>
<dbReference type="Gene3D" id="3.10.450.50">
    <property type="match status" value="1"/>
</dbReference>
<name>A0A8R1TSZ2_ONCVO</name>
<evidence type="ECO:0000256" key="1">
    <source>
        <dbReference type="SAM" id="MobiDB-lite"/>
    </source>
</evidence>
<keyword evidence="5" id="KW-1185">Reference proteome</keyword>
<dbReference type="EMBL" id="CMVM020000132">
    <property type="status" value="NOT_ANNOTATED_CDS"/>
    <property type="molecule type" value="Genomic_DNA"/>
</dbReference>
<dbReference type="EnsemblMetazoa" id="OVOC4455c.1">
    <property type="protein sequence ID" value="OVOC4455c.1"/>
    <property type="gene ID" value="WBGene00241264"/>
</dbReference>
<proteinExistence type="predicted"/>
<evidence type="ECO:0000313" key="4">
    <source>
        <dbReference type="EnsemblMetazoa" id="OVOC4455c.1"/>
    </source>
</evidence>
<sequence length="307" mass="34117">MFYIFVIVVESLIQLWPLLLFMFTSIAVCHLAAKYTKNISGSTITATLTTTYALSASSSTINNGELGKRSIEEPYCVPAGYPYFEFIHSPVTVINTSVGRNLLNKKEAPPSTIKESSESSQTIDDQDSDKAGKTLSHENTVVRVDTTLLKQQRRAAGISSNMGSPLPVQKQEIVRVTQQLLDAISCKDYESYSRLCDPSMTCFEPEALGNLIEGMDFHKFYFDNNSGTRGPKIHTTLLNPNVHLMGDEGACIAYIRLTQFIDKNGDARSRQAQETRVWHKRNGRGWVCVHVHRTGAPSSVNTADCHF</sequence>
<dbReference type="InterPro" id="IPR032710">
    <property type="entry name" value="NTF2-like_dom_sf"/>
</dbReference>
<dbReference type="AlphaFoldDB" id="A0A8R1TSZ2"/>